<dbReference type="Pfam" id="PF00078">
    <property type="entry name" value="RVT_1"/>
    <property type="match status" value="1"/>
</dbReference>
<organism evidence="3 4">
    <name type="scientific">Rotaria socialis</name>
    <dbReference type="NCBI Taxonomy" id="392032"/>
    <lineage>
        <taxon>Eukaryota</taxon>
        <taxon>Metazoa</taxon>
        <taxon>Spiralia</taxon>
        <taxon>Gnathifera</taxon>
        <taxon>Rotifera</taxon>
        <taxon>Eurotatoria</taxon>
        <taxon>Bdelloidea</taxon>
        <taxon>Philodinida</taxon>
        <taxon>Philodinidae</taxon>
        <taxon>Rotaria</taxon>
    </lineage>
</organism>
<dbReference type="InterPro" id="IPR000477">
    <property type="entry name" value="RT_dom"/>
</dbReference>
<dbReference type="CDD" id="cd01650">
    <property type="entry name" value="RT_nLTR_like"/>
    <property type="match status" value="1"/>
</dbReference>
<gene>
    <name evidence="3" type="ORF">KIK155_LOCUS24128</name>
</gene>
<sequence>MLQTNDDIKRRWTQYCSSLYKNPGGEDGMVKELKDISPPENEDPHDILYSEVQATINSLKRNKNPGSDVVAVEMLQAGGEPLSRQIHKFCNKAWHKGTTPEEWGKSILVPIPKKGDLSNCSNYRTISLINHTGKVLLIVLVNRLKTHLDPYLSEEQAGFRKDRSTVHQILTLRLLAEKAKRQGKKIYSCFIDFQKAFDTIKHKIIWAMLKSYGVDAKMITLLQKIYEKSQSAVRIGRDNGEWFRTDVGTRQGDPLSPLLFIAYLERVMDQVRQNTCGINISGILINNLRFADDIDLIDEDVSSLQRQLELTKTAAEQAGLILNINKTKTMCSSLDTITSNPQFIEQLDELIKQQSKQILLIKTHDLNSKCCSGDIVAVQLLCACVDSSSHTHVQNNNSLNNDLSDGARQQNFNIDKRMNSDSGDQQSNEIIMNNNQDSQNEHVVSSDVLTNNTVTSVSSVHTPPRLFMSPASASSSIISLKSVDMNPTTDQMSNTKLNNVSHLLDQNILSPRKKHDHTVITDDQKAVLIYLQRQSSDSFVFTCDIKKIQQIEREKATVISQNDMDKLKKLQKNNLQKKSSSKNKTPQTVDDLNPEERKRNLEWTLILDSYIENSNDYCVFLYERHHFTNRTAINNTNKFFMSADAHCKFKLCTCRLHAILYENSRLKINYFGKIVHEIGEVHARPMRGSRREELQKFTMLGATPAALYLQQLKLMSTANKEAGNRNVVGSSRSVIRKISSEGNVKLRRDDDLEKSLRQLKSEQTEKLFPGEQIPGYLQEISIDPLRLICFTAGGIAAYHKFASTIPLSWDATGGIIVNRKKRIFYYELTMSSLDKGGSSLPIAVMLSASHGTMDIIHWMNCFIEKYKQVYGYTNPFPKPPVIHSDRALVFLLAGIQVFNGDETMDRYIERCWRIIQRVATKRDLEITVVHSCLGHFMKNVKVNASKVLGKKQVSFGMWLMALLVNSNTLDEMMIIWRNICIVLLSTNQNDQFKISLSTLSKMADQMNGDPEKTNFVLQNVSVTTKGHCSSTINADNDDDVTHDVEIDEDDRFCIESSFKKLFITIYQENKDLLKSYDAPEWQHLSANPLFSAAYLSRILKLYMPTAPIWSNLLLGTFAQRYGYSSNLVVPPCSCHFGRTTGKSESQMRVLKEAILSKKIYSRIDEVVSKLGDTIEAVEIQFADFILIKRTKNRVLPAKKQKKLKNHGTSVQRL</sequence>
<evidence type="ECO:0000259" key="2">
    <source>
        <dbReference type="PROSITE" id="PS50878"/>
    </source>
</evidence>
<dbReference type="PROSITE" id="PS50878">
    <property type="entry name" value="RT_POL"/>
    <property type="match status" value="1"/>
</dbReference>
<feature type="domain" description="Reverse transcriptase" evidence="2">
    <location>
        <begin position="92"/>
        <end position="351"/>
    </location>
</feature>
<comment type="caution">
    <text evidence="3">The sequence shown here is derived from an EMBL/GenBank/DDBJ whole genome shotgun (WGS) entry which is preliminary data.</text>
</comment>
<dbReference type="Proteomes" id="UP000663865">
    <property type="component" value="Unassembled WGS sequence"/>
</dbReference>
<reference evidence="3" key="1">
    <citation type="submission" date="2021-02" db="EMBL/GenBank/DDBJ databases">
        <authorList>
            <person name="Nowell W R."/>
        </authorList>
    </citation>
    <scope>NUCLEOTIDE SEQUENCE</scope>
</reference>
<evidence type="ECO:0000256" key="1">
    <source>
        <dbReference type="SAM" id="MobiDB-lite"/>
    </source>
</evidence>
<evidence type="ECO:0000313" key="4">
    <source>
        <dbReference type="Proteomes" id="UP000663865"/>
    </source>
</evidence>
<dbReference type="EMBL" id="CAJNYV010004275">
    <property type="protein sequence ID" value="CAF3662404.1"/>
    <property type="molecule type" value="Genomic_DNA"/>
</dbReference>
<dbReference type="AlphaFoldDB" id="A0A818S8C6"/>
<proteinExistence type="predicted"/>
<accession>A0A818S8C6</accession>
<dbReference type="InterPro" id="IPR043502">
    <property type="entry name" value="DNA/RNA_pol_sf"/>
</dbReference>
<evidence type="ECO:0000313" key="3">
    <source>
        <dbReference type="EMBL" id="CAF3662404.1"/>
    </source>
</evidence>
<feature type="compositionally biased region" description="Low complexity" evidence="1">
    <location>
        <begin position="572"/>
        <end position="584"/>
    </location>
</feature>
<dbReference type="PANTHER" id="PTHR47027:SF20">
    <property type="entry name" value="REVERSE TRANSCRIPTASE-LIKE PROTEIN WITH RNA-DIRECTED DNA POLYMERASE DOMAIN"/>
    <property type="match status" value="1"/>
</dbReference>
<protein>
    <recommendedName>
        <fullName evidence="2">Reverse transcriptase domain-containing protein</fullName>
    </recommendedName>
</protein>
<dbReference type="PANTHER" id="PTHR47027">
    <property type="entry name" value="REVERSE TRANSCRIPTASE DOMAIN-CONTAINING PROTEIN"/>
    <property type="match status" value="1"/>
</dbReference>
<name>A0A818S8C6_9BILA</name>
<dbReference type="SUPFAM" id="SSF56672">
    <property type="entry name" value="DNA/RNA polymerases"/>
    <property type="match status" value="1"/>
</dbReference>
<feature type="region of interest" description="Disordered" evidence="1">
    <location>
        <begin position="572"/>
        <end position="593"/>
    </location>
</feature>